<dbReference type="InterPro" id="IPR014227">
    <property type="entry name" value="YtvI-like"/>
</dbReference>
<keyword evidence="4 6" id="KW-1133">Transmembrane helix</keyword>
<keyword evidence="8" id="KW-1185">Reference proteome</keyword>
<sequence length="351" mass="39509">MENIIERIEKTFIFFLVYSLVFFLFFSTLSYTLPFVLAILFALALKTPTRAMINKLKMKPWIASLITTILFFVILITLITLGMTSIVNETISFTKYVPNFISTNSNKFYEYILELSNNLSLQIDPNILNSIKTSFAESTSSIMKSTLNLSTLMIQKTITVLSYIPYIVMVIIFTLITTYFFTKSVSTSSSDAFHSFAPNKGKKIIEIFGQIKKMITNYILSYMLIIFITFLVTFIGFLVLGVNYALILSILCALFDLLPVIGMPVIYFPLAIYNLANGNYFAGVGLLILYALVFTVRQVVEPKIMSSSLGLNPVAVLAAIFIGLKANGVTGMIFCMFLVVFYNILRKVEVI</sequence>
<dbReference type="Proteomes" id="UP000184080">
    <property type="component" value="Unassembled WGS sequence"/>
</dbReference>
<dbReference type="GO" id="GO:0055085">
    <property type="term" value="P:transmembrane transport"/>
    <property type="evidence" value="ECO:0007669"/>
    <property type="project" value="TreeGrafter"/>
</dbReference>
<protein>
    <submittedName>
        <fullName evidence="7">Sporulation integral membrane protein YtvI</fullName>
    </submittedName>
</protein>
<organism evidence="7 8">
    <name type="scientific">Clostridium amylolyticum</name>
    <dbReference type="NCBI Taxonomy" id="1121298"/>
    <lineage>
        <taxon>Bacteria</taxon>
        <taxon>Bacillati</taxon>
        <taxon>Bacillota</taxon>
        <taxon>Clostridia</taxon>
        <taxon>Eubacteriales</taxon>
        <taxon>Clostridiaceae</taxon>
        <taxon>Clostridium</taxon>
    </lineage>
</organism>
<dbReference type="InterPro" id="IPR002549">
    <property type="entry name" value="AI-2E-like"/>
</dbReference>
<accession>A0A1M6FTY3</accession>
<proteinExistence type="inferred from homology"/>
<feature type="transmembrane region" description="Helical" evidence="6">
    <location>
        <begin position="65"/>
        <end position="87"/>
    </location>
</feature>
<feature type="transmembrane region" description="Helical" evidence="6">
    <location>
        <begin position="12"/>
        <end position="45"/>
    </location>
</feature>
<feature type="transmembrane region" description="Helical" evidence="6">
    <location>
        <begin position="219"/>
        <end position="240"/>
    </location>
</feature>
<feature type="transmembrane region" description="Helical" evidence="6">
    <location>
        <begin position="280"/>
        <end position="300"/>
    </location>
</feature>
<dbReference type="OrthoDB" id="9774361at2"/>
<gene>
    <name evidence="7" type="ORF">SAMN05444401_2072</name>
</gene>
<dbReference type="PANTHER" id="PTHR21716">
    <property type="entry name" value="TRANSMEMBRANE PROTEIN"/>
    <property type="match status" value="1"/>
</dbReference>
<evidence type="ECO:0000256" key="1">
    <source>
        <dbReference type="ARBA" id="ARBA00004141"/>
    </source>
</evidence>
<name>A0A1M6FTY3_9CLOT</name>
<dbReference type="GO" id="GO:0016020">
    <property type="term" value="C:membrane"/>
    <property type="evidence" value="ECO:0007669"/>
    <property type="project" value="UniProtKB-SubCell"/>
</dbReference>
<evidence type="ECO:0000256" key="2">
    <source>
        <dbReference type="ARBA" id="ARBA00009773"/>
    </source>
</evidence>
<feature type="transmembrane region" description="Helical" evidence="6">
    <location>
        <begin position="320"/>
        <end position="345"/>
    </location>
</feature>
<evidence type="ECO:0000256" key="5">
    <source>
        <dbReference type="ARBA" id="ARBA00023136"/>
    </source>
</evidence>
<evidence type="ECO:0000256" key="6">
    <source>
        <dbReference type="SAM" id="Phobius"/>
    </source>
</evidence>
<evidence type="ECO:0000256" key="3">
    <source>
        <dbReference type="ARBA" id="ARBA00022692"/>
    </source>
</evidence>
<dbReference type="AlphaFoldDB" id="A0A1M6FTY3"/>
<reference evidence="7 8" key="1">
    <citation type="submission" date="2016-11" db="EMBL/GenBank/DDBJ databases">
        <authorList>
            <person name="Jaros S."/>
            <person name="Januszkiewicz K."/>
            <person name="Wedrychowicz H."/>
        </authorList>
    </citation>
    <scope>NUCLEOTIDE SEQUENCE [LARGE SCALE GENOMIC DNA]</scope>
    <source>
        <strain evidence="7 8">DSM 21864</strain>
    </source>
</reference>
<feature type="transmembrane region" description="Helical" evidence="6">
    <location>
        <begin position="163"/>
        <end position="181"/>
    </location>
</feature>
<comment type="subcellular location">
    <subcellularLocation>
        <location evidence="1">Membrane</location>
        <topology evidence="1">Multi-pass membrane protein</topology>
    </subcellularLocation>
</comment>
<keyword evidence="5 6" id="KW-0472">Membrane</keyword>
<dbReference type="PANTHER" id="PTHR21716:SF68">
    <property type="entry name" value="TRANSPORT PROTEIN YTVI-RELATED"/>
    <property type="match status" value="1"/>
</dbReference>
<evidence type="ECO:0000313" key="7">
    <source>
        <dbReference type="EMBL" id="SHJ01148.1"/>
    </source>
</evidence>
<evidence type="ECO:0000256" key="4">
    <source>
        <dbReference type="ARBA" id="ARBA00022989"/>
    </source>
</evidence>
<feature type="transmembrane region" description="Helical" evidence="6">
    <location>
        <begin position="246"/>
        <end position="268"/>
    </location>
</feature>
<dbReference type="RefSeq" id="WP_073006143.1">
    <property type="nucleotide sequence ID" value="NZ_FQZO01000002.1"/>
</dbReference>
<dbReference type="EMBL" id="FQZO01000002">
    <property type="protein sequence ID" value="SHJ01148.1"/>
    <property type="molecule type" value="Genomic_DNA"/>
</dbReference>
<dbReference type="STRING" id="1121298.SAMN05444401_2072"/>
<evidence type="ECO:0000313" key="8">
    <source>
        <dbReference type="Proteomes" id="UP000184080"/>
    </source>
</evidence>
<keyword evidence="3 6" id="KW-0812">Transmembrane</keyword>
<dbReference type="NCBIfam" id="TIGR02872">
    <property type="entry name" value="spore_ytvI"/>
    <property type="match status" value="1"/>
</dbReference>
<dbReference type="Pfam" id="PF01594">
    <property type="entry name" value="AI-2E_transport"/>
    <property type="match status" value="1"/>
</dbReference>
<comment type="similarity">
    <text evidence="2">Belongs to the autoinducer-2 exporter (AI-2E) (TC 2.A.86) family.</text>
</comment>